<name>A0A6A4GAZ0_9AGAR</name>
<keyword evidence="1" id="KW-1133">Transmembrane helix</keyword>
<dbReference type="InterPro" id="IPR032675">
    <property type="entry name" value="LRR_dom_sf"/>
</dbReference>
<dbReference type="EMBL" id="ML771201">
    <property type="protein sequence ID" value="KAE9382643.1"/>
    <property type="molecule type" value="Genomic_DNA"/>
</dbReference>
<dbReference type="AlphaFoldDB" id="A0A6A4GAZ0"/>
<gene>
    <name evidence="2" type="ORF">BT96DRAFT_1010279</name>
</gene>
<proteinExistence type="predicted"/>
<dbReference type="OrthoDB" id="3256662at2759"/>
<reference evidence="2" key="1">
    <citation type="journal article" date="2019" name="Environ. Microbiol.">
        <title>Fungal ecological strategies reflected in gene transcription - a case study of two litter decomposers.</title>
        <authorList>
            <person name="Barbi F."/>
            <person name="Kohler A."/>
            <person name="Barry K."/>
            <person name="Baskaran P."/>
            <person name="Daum C."/>
            <person name="Fauchery L."/>
            <person name="Ihrmark K."/>
            <person name="Kuo A."/>
            <person name="LaButti K."/>
            <person name="Lipzen A."/>
            <person name="Morin E."/>
            <person name="Grigoriev I.V."/>
            <person name="Henrissat B."/>
            <person name="Lindahl B."/>
            <person name="Martin F."/>
        </authorList>
    </citation>
    <scope>NUCLEOTIDE SEQUENCE</scope>
    <source>
        <strain evidence="2">JB14</strain>
    </source>
</reference>
<keyword evidence="3" id="KW-1185">Reference proteome</keyword>
<dbReference type="Proteomes" id="UP000799118">
    <property type="component" value="Unassembled WGS sequence"/>
</dbReference>
<dbReference type="Gene3D" id="3.80.10.10">
    <property type="entry name" value="Ribonuclease Inhibitor"/>
    <property type="match status" value="1"/>
</dbReference>
<evidence type="ECO:0000256" key="1">
    <source>
        <dbReference type="SAM" id="Phobius"/>
    </source>
</evidence>
<feature type="transmembrane region" description="Helical" evidence="1">
    <location>
        <begin position="72"/>
        <end position="92"/>
    </location>
</feature>
<protein>
    <recommendedName>
        <fullName evidence="4">F-box domain-containing protein</fullName>
    </recommendedName>
</protein>
<evidence type="ECO:0000313" key="3">
    <source>
        <dbReference type="Proteomes" id="UP000799118"/>
    </source>
</evidence>
<dbReference type="SUPFAM" id="SSF52047">
    <property type="entry name" value="RNI-like"/>
    <property type="match status" value="1"/>
</dbReference>
<organism evidence="2 3">
    <name type="scientific">Gymnopus androsaceus JB14</name>
    <dbReference type="NCBI Taxonomy" id="1447944"/>
    <lineage>
        <taxon>Eukaryota</taxon>
        <taxon>Fungi</taxon>
        <taxon>Dikarya</taxon>
        <taxon>Basidiomycota</taxon>
        <taxon>Agaricomycotina</taxon>
        <taxon>Agaricomycetes</taxon>
        <taxon>Agaricomycetidae</taxon>
        <taxon>Agaricales</taxon>
        <taxon>Marasmiineae</taxon>
        <taxon>Omphalotaceae</taxon>
        <taxon>Gymnopus</taxon>
    </lineage>
</organism>
<sequence>MRVCMDEESNTNLVKDLWEWSTPQRRLGEQELPSIPNEIYLEIISYFDPPKRQANALTQPVARDRRKVLTNLALVCHFFHVVAVPMVFRTFYSCRRFDMSSNVWTGDYIPLFVSVSTESDPLASIICSHIREGTIQVVEEQPQYPSSPYLDICAAALLKMQNITALTLSYLLPSRSILESISRLKNLTSLTLEYCYLSTVLDTDIHNFTFHVKLTSLSLLFRHNGTEPENLPSNIRMTDLVPLAANSHLIELRTNSWKFIQCLAAGKVIPPLRKLQLDAVHDLVAFYELACRIPTLVELELCEVRGSHATHGAFQPHSLSPLPNLRRLYCPPHLVYLLNGPHFLELLSCVGIGEKILFGGPELSVEMRLLMERPSKCLHELFLPHEFLQGSGRSKIWHGNMKNWFPNLRILNVVFSNEIRPEDFHDIFKTFINTWGQHNTLTELHFPQSFDMSFAFMDKRLETDKYNAWFFTLIMNLDLESYFPNLKTMSFSTLEVFGADLRGRWNRDSHGRWTIGSEEAKLAFVPTIIAEYT</sequence>
<evidence type="ECO:0000313" key="2">
    <source>
        <dbReference type="EMBL" id="KAE9382643.1"/>
    </source>
</evidence>
<keyword evidence="1" id="KW-0472">Membrane</keyword>
<keyword evidence="1" id="KW-0812">Transmembrane</keyword>
<accession>A0A6A4GAZ0</accession>
<evidence type="ECO:0008006" key="4">
    <source>
        <dbReference type="Google" id="ProtNLM"/>
    </source>
</evidence>